<name>A0A843VJW9_COLES</name>
<reference evidence="1" key="1">
    <citation type="submission" date="2017-07" db="EMBL/GenBank/DDBJ databases">
        <title>Taro Niue Genome Assembly and Annotation.</title>
        <authorList>
            <person name="Atibalentja N."/>
            <person name="Keating K."/>
            <person name="Fields C.J."/>
        </authorList>
    </citation>
    <scope>NUCLEOTIDE SEQUENCE</scope>
    <source>
        <strain evidence="1">Niue_2</strain>
        <tissue evidence="1">Leaf</tissue>
    </source>
</reference>
<dbReference type="AlphaFoldDB" id="A0A843VJW9"/>
<accession>A0A843VJW9</accession>
<evidence type="ECO:0000313" key="2">
    <source>
        <dbReference type="Proteomes" id="UP000652761"/>
    </source>
</evidence>
<comment type="caution">
    <text evidence="1">The sequence shown here is derived from an EMBL/GenBank/DDBJ whole genome shotgun (WGS) entry which is preliminary data.</text>
</comment>
<proteinExistence type="predicted"/>
<protein>
    <submittedName>
        <fullName evidence="1">Uncharacterized protein</fullName>
    </submittedName>
</protein>
<organism evidence="1 2">
    <name type="scientific">Colocasia esculenta</name>
    <name type="common">Wild taro</name>
    <name type="synonym">Arum esculentum</name>
    <dbReference type="NCBI Taxonomy" id="4460"/>
    <lineage>
        <taxon>Eukaryota</taxon>
        <taxon>Viridiplantae</taxon>
        <taxon>Streptophyta</taxon>
        <taxon>Embryophyta</taxon>
        <taxon>Tracheophyta</taxon>
        <taxon>Spermatophyta</taxon>
        <taxon>Magnoliopsida</taxon>
        <taxon>Liliopsida</taxon>
        <taxon>Araceae</taxon>
        <taxon>Aroideae</taxon>
        <taxon>Colocasieae</taxon>
        <taxon>Colocasia</taxon>
    </lineage>
</organism>
<sequence>MGPVAIRSRRKALSRRLVGLGSRLRRQALSRSDSNGPVNAAYRAFAFTGSAPEFDRESTMHWIADMTYPILTQAGTRGCGARDFRSANMRQLSSSTFCWSVGDWDLGFPFLAGSLCDVEGTLFAIVWLSR</sequence>
<keyword evidence="2" id="KW-1185">Reference proteome</keyword>
<dbReference type="EMBL" id="NMUH01001463">
    <property type="protein sequence ID" value="MQL92603.1"/>
    <property type="molecule type" value="Genomic_DNA"/>
</dbReference>
<evidence type="ECO:0000313" key="1">
    <source>
        <dbReference type="EMBL" id="MQL92603.1"/>
    </source>
</evidence>
<gene>
    <name evidence="1" type="ORF">Taro_025229</name>
</gene>
<dbReference type="Proteomes" id="UP000652761">
    <property type="component" value="Unassembled WGS sequence"/>
</dbReference>